<sequence length="122" mass="13724">MAKIPDSTQTSLRQKLLARATERWPQIQTLHTRYRAGFAYIDATLTDGEELKLCRLRYAGSASQWVFAIYRASHNDYQQAALPSGWPSGTPEEALDTACGLYLGDPTAWRLPDPRRTNGDTH</sequence>
<dbReference type="Proteomes" id="UP000218810">
    <property type="component" value="Unassembled WGS sequence"/>
</dbReference>
<organism evidence="1 2">
    <name type="scientific">Dietzia natronolimnaea</name>
    <dbReference type="NCBI Taxonomy" id="161920"/>
    <lineage>
        <taxon>Bacteria</taxon>
        <taxon>Bacillati</taxon>
        <taxon>Actinomycetota</taxon>
        <taxon>Actinomycetes</taxon>
        <taxon>Mycobacteriales</taxon>
        <taxon>Dietziaceae</taxon>
        <taxon>Dietzia</taxon>
    </lineage>
</organism>
<keyword evidence="2" id="KW-1185">Reference proteome</keyword>
<proteinExistence type="predicted"/>
<protein>
    <submittedName>
        <fullName evidence="1">Uncharacterized protein</fullName>
    </submittedName>
</protein>
<evidence type="ECO:0000313" key="2">
    <source>
        <dbReference type="Proteomes" id="UP000218810"/>
    </source>
</evidence>
<dbReference type="AlphaFoldDB" id="A0A2A2WKE7"/>
<comment type="caution">
    <text evidence="1">The sequence shown here is derived from an EMBL/GenBank/DDBJ whole genome shotgun (WGS) entry which is preliminary data.</text>
</comment>
<dbReference type="RefSeq" id="WP_095719498.1">
    <property type="nucleotide sequence ID" value="NZ_NTGA01000085.1"/>
</dbReference>
<dbReference type="EMBL" id="NTGA01000085">
    <property type="protein sequence ID" value="PAY21678.1"/>
    <property type="molecule type" value="Genomic_DNA"/>
</dbReference>
<evidence type="ECO:0000313" key="1">
    <source>
        <dbReference type="EMBL" id="PAY21678.1"/>
    </source>
</evidence>
<reference evidence="2" key="1">
    <citation type="submission" date="2017-09" db="EMBL/GenBank/DDBJ databases">
        <authorList>
            <person name="Zhang Y."/>
            <person name="Huang X."/>
            <person name="Liu J."/>
            <person name="Lu L."/>
            <person name="Peng K."/>
        </authorList>
    </citation>
    <scope>NUCLEOTIDE SEQUENCE [LARGE SCALE GENOMIC DNA]</scope>
    <source>
        <strain evidence="2">S-XJ-1</strain>
    </source>
</reference>
<name>A0A2A2WKE7_9ACTN</name>
<dbReference type="OrthoDB" id="5419957at2"/>
<accession>A0A2A2WKE7</accession>
<gene>
    <name evidence="1" type="ORF">CEY15_17705</name>
</gene>